<name>A0ABT2LH79_9HYPH</name>
<evidence type="ECO:0000313" key="6">
    <source>
        <dbReference type="EMBL" id="MCT7373778.1"/>
    </source>
</evidence>
<feature type="domain" description="Major facilitator superfamily (MFS) profile" evidence="5">
    <location>
        <begin position="94"/>
        <end position="274"/>
    </location>
</feature>
<evidence type="ECO:0000256" key="3">
    <source>
        <dbReference type="ARBA" id="ARBA00023136"/>
    </source>
</evidence>
<proteinExistence type="predicted"/>
<dbReference type="PANTHER" id="PTHR23518">
    <property type="entry name" value="C-METHYLTRANSFERASE"/>
    <property type="match status" value="1"/>
</dbReference>
<dbReference type="PANTHER" id="PTHR23518:SF2">
    <property type="entry name" value="MAJOR FACILITATOR SUPERFAMILY TRANSPORTER"/>
    <property type="match status" value="1"/>
</dbReference>
<evidence type="ECO:0000256" key="2">
    <source>
        <dbReference type="ARBA" id="ARBA00022989"/>
    </source>
</evidence>
<organism evidence="6 7">
    <name type="scientific">Chelativorans salis</name>
    <dbReference type="NCBI Taxonomy" id="2978478"/>
    <lineage>
        <taxon>Bacteria</taxon>
        <taxon>Pseudomonadati</taxon>
        <taxon>Pseudomonadota</taxon>
        <taxon>Alphaproteobacteria</taxon>
        <taxon>Hyphomicrobiales</taxon>
        <taxon>Phyllobacteriaceae</taxon>
        <taxon>Chelativorans</taxon>
    </lineage>
</organism>
<dbReference type="InterPro" id="IPR011701">
    <property type="entry name" value="MFS"/>
</dbReference>
<feature type="transmembrane region" description="Helical" evidence="4">
    <location>
        <begin position="129"/>
        <end position="149"/>
    </location>
</feature>
<dbReference type="PROSITE" id="PS50850">
    <property type="entry name" value="MFS"/>
    <property type="match status" value="1"/>
</dbReference>
<feature type="transmembrane region" description="Helical" evidence="4">
    <location>
        <begin position="218"/>
        <end position="237"/>
    </location>
</feature>
<keyword evidence="3 4" id="KW-0472">Membrane</keyword>
<accession>A0ABT2LH79</accession>
<feature type="transmembrane region" description="Helical" evidence="4">
    <location>
        <begin position="249"/>
        <end position="270"/>
    </location>
</feature>
<feature type="transmembrane region" description="Helical" evidence="4">
    <location>
        <begin position="89"/>
        <end position="109"/>
    </location>
</feature>
<feature type="transmembrane region" description="Helical" evidence="4">
    <location>
        <begin position="26"/>
        <end position="44"/>
    </location>
</feature>
<dbReference type="EMBL" id="JAOCZP010000001">
    <property type="protein sequence ID" value="MCT7373778.1"/>
    <property type="molecule type" value="Genomic_DNA"/>
</dbReference>
<sequence length="274" mass="28994">MSQTALIGDYFAGEARSALTGLQISARNFGGLLFILLAGWVAAISPRYPFAVYGLALLVLPLMWKVIVEPHRVLPDRENPPAVGAGEPPAWRLLFFGLVFLQALTNMFFFIMPTQLPFYFDARGYDSAIMTGLTLSVLMLTGGCLALLYSRIQRTIGYARVFALGYAAMAAGFLLLILPQATLLSFAGAALIGAGYAVVSPSFVAITLNLAPPQRRGLAGGVLTASVFIGQFCSPLLSTPMILGLGFDGLFLCATLVLAGMALVALTGSVTRSS</sequence>
<gene>
    <name evidence="6" type="ORF">N5A92_01820</name>
</gene>
<feature type="transmembrane region" description="Helical" evidence="4">
    <location>
        <begin position="50"/>
        <end position="68"/>
    </location>
</feature>
<dbReference type="RefSeq" id="WP_260900104.1">
    <property type="nucleotide sequence ID" value="NZ_JAOCZP010000001.1"/>
</dbReference>
<dbReference type="Pfam" id="PF07690">
    <property type="entry name" value="MFS_1"/>
    <property type="match status" value="1"/>
</dbReference>
<evidence type="ECO:0000256" key="4">
    <source>
        <dbReference type="SAM" id="Phobius"/>
    </source>
</evidence>
<keyword evidence="2 4" id="KW-1133">Transmembrane helix</keyword>
<reference evidence="6 7" key="1">
    <citation type="submission" date="2022-09" db="EMBL/GenBank/DDBJ databases">
        <title>Chelativorans salina sp. nov., a novel slightly halophilic bacterium isolated from a saline lake sediment enrichment.</title>
        <authorList>
            <person name="Gao L."/>
            <person name="Fang B.-Z."/>
            <person name="Li W.-J."/>
        </authorList>
    </citation>
    <scope>NUCLEOTIDE SEQUENCE [LARGE SCALE GENOMIC DNA]</scope>
    <source>
        <strain evidence="6 7">EGI FJ00035</strain>
    </source>
</reference>
<feature type="transmembrane region" description="Helical" evidence="4">
    <location>
        <begin position="184"/>
        <end position="206"/>
    </location>
</feature>
<dbReference type="Gene3D" id="1.20.1250.20">
    <property type="entry name" value="MFS general substrate transporter like domains"/>
    <property type="match status" value="1"/>
</dbReference>
<dbReference type="SUPFAM" id="SSF103473">
    <property type="entry name" value="MFS general substrate transporter"/>
    <property type="match status" value="1"/>
</dbReference>
<dbReference type="InterPro" id="IPR020846">
    <property type="entry name" value="MFS_dom"/>
</dbReference>
<protein>
    <submittedName>
        <fullName evidence="6">MFS transporter</fullName>
    </submittedName>
</protein>
<feature type="transmembrane region" description="Helical" evidence="4">
    <location>
        <begin position="161"/>
        <end position="178"/>
    </location>
</feature>
<dbReference type="Proteomes" id="UP001320831">
    <property type="component" value="Unassembled WGS sequence"/>
</dbReference>
<comment type="caution">
    <text evidence="6">The sequence shown here is derived from an EMBL/GenBank/DDBJ whole genome shotgun (WGS) entry which is preliminary data.</text>
</comment>
<evidence type="ECO:0000313" key="7">
    <source>
        <dbReference type="Proteomes" id="UP001320831"/>
    </source>
</evidence>
<evidence type="ECO:0000259" key="5">
    <source>
        <dbReference type="PROSITE" id="PS50850"/>
    </source>
</evidence>
<keyword evidence="1 4" id="KW-0812">Transmembrane</keyword>
<keyword evidence="7" id="KW-1185">Reference proteome</keyword>
<evidence type="ECO:0000256" key="1">
    <source>
        <dbReference type="ARBA" id="ARBA00022692"/>
    </source>
</evidence>
<dbReference type="InterPro" id="IPR036259">
    <property type="entry name" value="MFS_trans_sf"/>
</dbReference>